<evidence type="ECO:0000256" key="1">
    <source>
        <dbReference type="ARBA" id="ARBA00022612"/>
    </source>
</evidence>
<gene>
    <name evidence="4" type="ORF">ABS808_00295</name>
</gene>
<organism evidence="4">
    <name type="scientific">Wolbachia endosymbiont of Polyergus mexicanus</name>
    <dbReference type="NCBI Taxonomy" id="3171167"/>
    <lineage>
        <taxon>Bacteria</taxon>
        <taxon>Pseudomonadati</taxon>
        <taxon>Pseudomonadota</taxon>
        <taxon>Alphaproteobacteria</taxon>
        <taxon>Rickettsiales</taxon>
        <taxon>Anaplasmataceae</taxon>
        <taxon>Wolbachieae</taxon>
        <taxon>Wolbachia</taxon>
    </lineage>
</organism>
<keyword evidence="1" id="KW-1188">Viral release from host cell</keyword>
<feature type="transmembrane region" description="Helical" evidence="2">
    <location>
        <begin position="519"/>
        <end position="544"/>
    </location>
</feature>
<dbReference type="NCBIfam" id="TIGR01760">
    <property type="entry name" value="tape_meas_TP901"/>
    <property type="match status" value="1"/>
</dbReference>
<keyword evidence="2" id="KW-0472">Membrane</keyword>
<name>A0AAU7YK87_9RICK</name>
<feature type="transmembrane region" description="Helical" evidence="2">
    <location>
        <begin position="551"/>
        <end position="571"/>
    </location>
</feature>
<protein>
    <submittedName>
        <fullName evidence="4">Phage tail tape measure protein</fullName>
    </submittedName>
</protein>
<dbReference type="InterPro" id="IPR010090">
    <property type="entry name" value="Phage_tape_meas"/>
</dbReference>
<dbReference type="AlphaFoldDB" id="A0AAU7YK87"/>
<proteinExistence type="predicted"/>
<feature type="transmembrane region" description="Helical" evidence="2">
    <location>
        <begin position="577"/>
        <end position="601"/>
    </location>
</feature>
<evidence type="ECO:0000259" key="3">
    <source>
        <dbReference type="Pfam" id="PF10145"/>
    </source>
</evidence>
<evidence type="ECO:0000313" key="4">
    <source>
        <dbReference type="EMBL" id="XCA33322.1"/>
    </source>
</evidence>
<evidence type="ECO:0000256" key="2">
    <source>
        <dbReference type="SAM" id="Phobius"/>
    </source>
</evidence>
<feature type="domain" description="Phage tail tape measure protein" evidence="3">
    <location>
        <begin position="220"/>
        <end position="421"/>
    </location>
</feature>
<dbReference type="PANTHER" id="PTHR37813:SF1">
    <property type="entry name" value="FELS-2 PROPHAGE PROTEIN"/>
    <property type="match status" value="1"/>
</dbReference>
<keyword evidence="2" id="KW-0812">Transmembrane</keyword>
<dbReference type="Pfam" id="PF10145">
    <property type="entry name" value="PhageMin_Tail"/>
    <property type="match status" value="1"/>
</dbReference>
<keyword evidence="2" id="KW-1133">Transmembrane helix</keyword>
<reference evidence="4" key="1">
    <citation type="submission" date="2024-06" db="EMBL/GenBank/DDBJ databases">
        <title>Genome assembly of the Polyergus mexicanus.</title>
        <authorList>
            <person name="Cash E."/>
            <person name="Tustsui N.D."/>
            <person name="Ward P."/>
            <person name="Nguyen O."/>
            <person name="Sahasrabudhe R."/>
            <person name="Fairbairn C.W."/>
            <person name="Seligmann W.E."/>
            <person name="Sacco S."/>
            <person name="Beraut E."/>
            <person name="Miller C."/>
            <person name="Toffelmier E."/>
            <person name="Shaffer H.B."/>
        </authorList>
    </citation>
    <scope>NUCLEOTIDE SEQUENCE</scope>
    <source>
        <strain evidence="4">NDT 795.1</strain>
    </source>
</reference>
<dbReference type="EMBL" id="CP158586">
    <property type="protein sequence ID" value="XCA33322.1"/>
    <property type="molecule type" value="Genomic_DNA"/>
</dbReference>
<sequence>MSTLSVKIGAILDGSFNSAMAGSNAQLSRLGGTIRQLDASMKSVSKFKELSRNTLVAKRSWKGLEVQVTALAKQMKTTAKPSKDLKAQFDKAKESALKAKTAYLQKRDTLHALSEEFKKSGKNIQSLIRDQDKLGASANRLRSQYSKLNFATKAYQRFSAQRTHFKSQLLETAALALTLAAPIKVAIDFESVMANTRAVMKFSDKKEDNDRGFMELGQGIKELSRKIPLSAAELAQITTGGARLGIKEKEKLLEFTEIVSKMAVNFGMSVEEIGSAASKLYSIYGMSLEDLKDLGNLVNHLASNTSVEAKDLMAGINIASGAARQFGLEIEQIAGLVNAFVMLGKQPKKAAEMINGVLVKLQTAGKQEDEFRETLEEIGIDIEELEENIKKNPHKALLDFFEILKKIDKHDRAGILLKLFGQGAEDDIALLLENSKVYGEVLDLLADKKKRTNSLEEEFNDRVSTTANQLRLLKNSIAEVGMNLGSAVLPILEPIAEGLKWVSEHVASFAEKYPIITKAIMYTIGALISLKVLFVSGGYVMSLFMGTVWSLAVKAIATFSILSTSILPAVATGFRVLTAAMISNPIGAIIAAIATGATLIITNRQKVKNFFSSIWEYIKSIIKPIGEMFSWMGSTVGSIFGKFAPLKEFEKRKSIVAEIKAVHTPIKSNIISNMDPILNSGIIKEISKRSQNNLRVKSVIGEKSSVENDKSKVMTDFAKSKFENKEQKILSKTQHITNNYTINIKAEPNQDARSIADAVIERFREQARGALFDTVEEVH</sequence>
<accession>A0AAU7YK87</accession>
<dbReference type="PANTHER" id="PTHR37813">
    <property type="entry name" value="FELS-2 PROPHAGE PROTEIN"/>
    <property type="match status" value="1"/>
</dbReference>